<dbReference type="HOGENOM" id="CLU_069303_0_0_2"/>
<dbReference type="KEGG" id="tnu:BD01_1477"/>
<dbReference type="RefSeq" id="WP_042691356.1">
    <property type="nucleotide sequence ID" value="NZ_CP007264.1"/>
</dbReference>
<keyword evidence="1" id="KW-1133">Transmembrane helix</keyword>
<keyword evidence="1" id="KW-0812">Transmembrane</keyword>
<gene>
    <name evidence="3" type="ORF">BD01_1477</name>
</gene>
<feature type="domain" description="DUF4350" evidence="2">
    <location>
        <begin position="36"/>
        <end position="220"/>
    </location>
</feature>
<dbReference type="GeneID" id="24958536"/>
<dbReference type="InterPro" id="IPR025646">
    <property type="entry name" value="DUF4350"/>
</dbReference>
<dbReference type="eggNOG" id="arCOG01314">
    <property type="taxonomic scope" value="Archaea"/>
</dbReference>
<accession>W8NUW9</accession>
<sequence>MRRVAYALLLIVGIALIVMPLSVPRFKSDAPYSVLNTGPDGTSRFGALLYHSGKVVPVLFPYSSFSEGNATLVMIEPDVSLGAGELEVLRSFIEKGGTLLLATDSDVGNSILRELGLKQRVSSEKALTITFLNGLPATREVLGSLARGVPFVALREPSVILGAQNPILFTSNATMFRGSYGRFPLADEVPYGKGRIIIISDPGIFTNALFDENEPFLRNLIAGLPKTFYIDEAHHRDLNPYSSGTVVIQRAVNRKLVFYYVLFVALVVFFVESGLALRFLAWSLGLVFSILEKLFGSEESLEDILRRLEARGYDGDKLKRLIEEIETGSKLGGAHGR</sequence>
<dbReference type="Proteomes" id="UP000019434">
    <property type="component" value="Chromosome"/>
</dbReference>
<keyword evidence="1" id="KW-0472">Membrane</keyword>
<reference evidence="3 4" key="1">
    <citation type="submission" date="2014-02" db="EMBL/GenBank/DDBJ databases">
        <title>Genome Sequence of an Hyperthermophilic Archaeon, Thermococcus nautili 30-1, producing viral vesicles.</title>
        <authorList>
            <person name="Oberto J."/>
            <person name="Gaudin M."/>
            <person name="Cossu M."/>
            <person name="Gorlas A."/>
            <person name="Slesarev A."/>
            <person name="Marguet E."/>
            <person name="Forterre P."/>
        </authorList>
    </citation>
    <scope>NUCLEOTIDE SEQUENCE [LARGE SCALE GENOMIC DNA]</scope>
    <source>
        <strain evidence="3 4">30-1</strain>
    </source>
</reference>
<evidence type="ECO:0000259" key="2">
    <source>
        <dbReference type="Pfam" id="PF14258"/>
    </source>
</evidence>
<dbReference type="EMBL" id="CP007264">
    <property type="protein sequence ID" value="AHL23088.1"/>
    <property type="molecule type" value="Genomic_DNA"/>
</dbReference>
<dbReference type="OrthoDB" id="372296at2157"/>
<dbReference type="AlphaFoldDB" id="W8NUW9"/>
<keyword evidence="4" id="KW-1185">Reference proteome</keyword>
<evidence type="ECO:0000313" key="4">
    <source>
        <dbReference type="Proteomes" id="UP000019434"/>
    </source>
</evidence>
<proteinExistence type="predicted"/>
<feature type="transmembrane region" description="Helical" evidence="1">
    <location>
        <begin position="257"/>
        <end position="281"/>
    </location>
</feature>
<evidence type="ECO:0000313" key="3">
    <source>
        <dbReference type="EMBL" id="AHL23088.1"/>
    </source>
</evidence>
<protein>
    <recommendedName>
        <fullName evidence="2">DUF4350 domain-containing protein</fullName>
    </recommendedName>
</protein>
<dbReference type="Pfam" id="PF14258">
    <property type="entry name" value="DUF4350"/>
    <property type="match status" value="1"/>
</dbReference>
<dbReference type="InterPro" id="IPR029062">
    <property type="entry name" value="Class_I_gatase-like"/>
</dbReference>
<dbReference type="SUPFAM" id="SSF52317">
    <property type="entry name" value="Class I glutamine amidotransferase-like"/>
    <property type="match status" value="1"/>
</dbReference>
<dbReference type="STRING" id="195522.BD01_1477"/>
<organism evidence="3 4">
    <name type="scientific">Thermococcus nautili</name>
    <dbReference type="NCBI Taxonomy" id="195522"/>
    <lineage>
        <taxon>Archaea</taxon>
        <taxon>Methanobacteriati</taxon>
        <taxon>Methanobacteriota</taxon>
        <taxon>Thermococci</taxon>
        <taxon>Thermococcales</taxon>
        <taxon>Thermococcaceae</taxon>
        <taxon>Thermococcus</taxon>
    </lineage>
</organism>
<name>W8NUW9_9EURY</name>
<evidence type="ECO:0000256" key="1">
    <source>
        <dbReference type="SAM" id="Phobius"/>
    </source>
</evidence>